<dbReference type="EMBL" id="QWET01000016">
    <property type="protein sequence ID" value="RIH63836.1"/>
    <property type="molecule type" value="Genomic_DNA"/>
</dbReference>
<evidence type="ECO:0008006" key="3">
    <source>
        <dbReference type="Google" id="ProtNLM"/>
    </source>
</evidence>
<evidence type="ECO:0000313" key="1">
    <source>
        <dbReference type="EMBL" id="RIH63836.1"/>
    </source>
</evidence>
<dbReference type="InterPro" id="IPR016181">
    <property type="entry name" value="Acyl_CoA_acyltransferase"/>
</dbReference>
<dbReference type="Gene3D" id="3.40.630.30">
    <property type="match status" value="1"/>
</dbReference>
<dbReference type="AlphaFoldDB" id="A0A399CX94"/>
<protein>
    <recommendedName>
        <fullName evidence="3">GNAT family N-acetyltransferase</fullName>
    </recommendedName>
</protein>
<gene>
    <name evidence="1" type="ORF">D1164_18050</name>
</gene>
<comment type="caution">
    <text evidence="1">The sequence shown here is derived from an EMBL/GenBank/DDBJ whole genome shotgun (WGS) entry which is preliminary data.</text>
</comment>
<name>A0A399CX94_9BACT</name>
<reference evidence="1 2" key="1">
    <citation type="journal article" date="2015" name="Int. J. Syst. Evol. Microbiol.">
        <title>Mariniphaga sediminis sp. nov., isolated from coastal sediment.</title>
        <authorList>
            <person name="Wang F.Q."/>
            <person name="Shen Q.Y."/>
            <person name="Chen G.J."/>
            <person name="Du Z.J."/>
        </authorList>
    </citation>
    <scope>NUCLEOTIDE SEQUENCE [LARGE SCALE GENOMIC DNA]</scope>
    <source>
        <strain evidence="1 2">SY21</strain>
    </source>
</reference>
<organism evidence="1 2">
    <name type="scientific">Mariniphaga sediminis</name>
    <dbReference type="NCBI Taxonomy" id="1628158"/>
    <lineage>
        <taxon>Bacteria</taxon>
        <taxon>Pseudomonadati</taxon>
        <taxon>Bacteroidota</taxon>
        <taxon>Bacteroidia</taxon>
        <taxon>Marinilabiliales</taxon>
        <taxon>Prolixibacteraceae</taxon>
        <taxon>Mariniphaga</taxon>
    </lineage>
</organism>
<accession>A0A399CX94</accession>
<evidence type="ECO:0000313" key="2">
    <source>
        <dbReference type="Proteomes" id="UP000266441"/>
    </source>
</evidence>
<keyword evidence="2" id="KW-1185">Reference proteome</keyword>
<sequence>MLNREELKYLKQHEIDYPKWDRCIEEAPNSRVYAVSWYLDRTAIEWDALVWGNYEFVMPLPRRRKLGISYLYQPLYCQQLGIFPNPPTKIAIEFYKAITHKFSYFDIQNNAENIPPKSLKGVHILPRKNFLLHLETDYEAILSGYSKNTHRNIAKANNNRLGFVENIRLEDYLQLKQKNLPAQFPKSGFQKLKSIIAYSQYKGLGEIEGVYSPGNNLCAAVFFLRWKDRLLYLNAASSEEGKELRAMFFLIDHFLGTTAGKNLTLDFEGSMLPGVARFFEGFGATPETYYQIRGNRLPAPLKWLKRNSE</sequence>
<dbReference type="Proteomes" id="UP000266441">
    <property type="component" value="Unassembled WGS sequence"/>
</dbReference>
<dbReference type="SUPFAM" id="SSF55729">
    <property type="entry name" value="Acyl-CoA N-acyltransferases (Nat)"/>
    <property type="match status" value="1"/>
</dbReference>
<dbReference type="OrthoDB" id="1113003at2"/>
<proteinExistence type="predicted"/>
<dbReference type="RefSeq" id="WP_119351294.1">
    <property type="nucleotide sequence ID" value="NZ_QWET01000016.1"/>
</dbReference>